<feature type="region of interest" description="Disordered" evidence="1">
    <location>
        <begin position="207"/>
        <end position="282"/>
    </location>
</feature>
<comment type="caution">
    <text evidence="2">The sequence shown here is derived from an EMBL/GenBank/DDBJ whole genome shotgun (WGS) entry which is preliminary data.</text>
</comment>
<feature type="compositionally biased region" description="Basic and acidic residues" evidence="1">
    <location>
        <begin position="253"/>
        <end position="263"/>
    </location>
</feature>
<protein>
    <submittedName>
        <fullName evidence="2">Beta-hexosaminidase 2</fullName>
    </submittedName>
</protein>
<evidence type="ECO:0000256" key="1">
    <source>
        <dbReference type="SAM" id="MobiDB-lite"/>
    </source>
</evidence>
<reference evidence="2" key="1">
    <citation type="submission" date="2020-09" db="EMBL/GenBank/DDBJ databases">
        <title>Genome-Enabled Discovery of Anthraquinone Biosynthesis in Senna tora.</title>
        <authorList>
            <person name="Kang S.-H."/>
            <person name="Pandey R.P."/>
            <person name="Lee C.-M."/>
            <person name="Sim J.-S."/>
            <person name="Jeong J.-T."/>
            <person name="Choi B.-S."/>
            <person name="Jung M."/>
            <person name="Ginzburg D."/>
            <person name="Zhao K."/>
            <person name="Won S.Y."/>
            <person name="Oh T.-J."/>
            <person name="Yu Y."/>
            <person name="Kim N.-H."/>
            <person name="Lee O.R."/>
            <person name="Lee T.-H."/>
            <person name="Bashyal P."/>
            <person name="Kim T.-S."/>
            <person name="Lee W.-H."/>
            <person name="Kawkins C."/>
            <person name="Kim C.-K."/>
            <person name="Kim J.S."/>
            <person name="Ahn B.O."/>
            <person name="Rhee S.Y."/>
            <person name="Sohng J.K."/>
        </authorList>
    </citation>
    <scope>NUCLEOTIDE SEQUENCE</scope>
    <source>
        <tissue evidence="2">Leaf</tissue>
    </source>
</reference>
<feature type="compositionally biased region" description="Basic and acidic residues" evidence="1">
    <location>
        <begin position="235"/>
        <end position="245"/>
    </location>
</feature>
<dbReference type="EMBL" id="JAAIUW010000004">
    <property type="protein sequence ID" value="KAF7835877.1"/>
    <property type="molecule type" value="Genomic_DNA"/>
</dbReference>
<dbReference type="AlphaFoldDB" id="A0A835CEE5"/>
<proteinExistence type="predicted"/>
<organism evidence="2 3">
    <name type="scientific">Senna tora</name>
    <dbReference type="NCBI Taxonomy" id="362788"/>
    <lineage>
        <taxon>Eukaryota</taxon>
        <taxon>Viridiplantae</taxon>
        <taxon>Streptophyta</taxon>
        <taxon>Embryophyta</taxon>
        <taxon>Tracheophyta</taxon>
        <taxon>Spermatophyta</taxon>
        <taxon>Magnoliopsida</taxon>
        <taxon>eudicotyledons</taxon>
        <taxon>Gunneridae</taxon>
        <taxon>Pentapetalae</taxon>
        <taxon>rosids</taxon>
        <taxon>fabids</taxon>
        <taxon>Fabales</taxon>
        <taxon>Fabaceae</taxon>
        <taxon>Caesalpinioideae</taxon>
        <taxon>Cassia clade</taxon>
        <taxon>Senna</taxon>
    </lineage>
</organism>
<feature type="compositionally biased region" description="Basic and acidic residues" evidence="1">
    <location>
        <begin position="211"/>
        <end position="222"/>
    </location>
</feature>
<name>A0A835CEE5_9FABA</name>
<sequence>MVRYPEETRRFVLLCPLFHVWRITFSLGSIVDGTLMEGLNCGVGFPATWDDLISTTMVLGFKGFKCPVPGSAARISPPVGDQNMLAHVTISGYAKAQDPIEIYDLNSQFLSSSSVQFQTSISWAIPRQNSNSMIKPKLHNRSNIGGRIHHIGPIRPLIGQTRLRRNHQRERMRVRYVPMKHIHLVHPHRRDHPQDILHRIVIPRRIKHNPSVREHRRVPDLHSHRRARRIPPNQLRERLQASDRAPRRRGREIRRSGGGDREGVGLVDAVVERSGGIGDGDG</sequence>
<accession>A0A835CEE5</accession>
<evidence type="ECO:0000313" key="3">
    <source>
        <dbReference type="Proteomes" id="UP000634136"/>
    </source>
</evidence>
<keyword evidence="3" id="KW-1185">Reference proteome</keyword>
<evidence type="ECO:0000313" key="2">
    <source>
        <dbReference type="EMBL" id="KAF7835877.1"/>
    </source>
</evidence>
<gene>
    <name evidence="2" type="ORF">G2W53_010736</name>
</gene>
<dbReference type="Proteomes" id="UP000634136">
    <property type="component" value="Unassembled WGS sequence"/>
</dbReference>